<dbReference type="Proteomes" id="UP000612233">
    <property type="component" value="Unassembled WGS sequence"/>
</dbReference>
<dbReference type="EMBL" id="JACXAD010000022">
    <property type="protein sequence ID" value="MBD2769700.1"/>
    <property type="molecule type" value="Genomic_DNA"/>
</dbReference>
<evidence type="ECO:0000259" key="1">
    <source>
        <dbReference type="Pfam" id="PF19512"/>
    </source>
</evidence>
<evidence type="ECO:0000313" key="3">
    <source>
        <dbReference type="Proteomes" id="UP000612233"/>
    </source>
</evidence>
<evidence type="ECO:0000313" key="2">
    <source>
        <dbReference type="EMBL" id="MBD2769700.1"/>
    </source>
</evidence>
<comment type="caution">
    <text evidence="2">The sequence shown here is derived from an EMBL/GenBank/DDBJ whole genome shotgun (WGS) entry which is preliminary data.</text>
</comment>
<keyword evidence="3" id="KW-1185">Reference proteome</keyword>
<proteinExistence type="predicted"/>
<feature type="domain" description="DUF6046" evidence="1">
    <location>
        <begin position="66"/>
        <end position="189"/>
    </location>
</feature>
<dbReference type="RefSeq" id="WP_191006508.1">
    <property type="nucleotide sequence ID" value="NZ_JACXAD010000022.1"/>
</dbReference>
<dbReference type="Pfam" id="PF19512">
    <property type="entry name" value="DUF6046"/>
    <property type="match status" value="1"/>
</dbReference>
<dbReference type="AlphaFoldDB" id="A0A927BF31"/>
<gene>
    <name evidence="2" type="ORF">IC235_17560</name>
</gene>
<reference evidence="2" key="1">
    <citation type="submission" date="2020-09" db="EMBL/GenBank/DDBJ databases">
        <authorList>
            <person name="Kim M.K."/>
        </authorList>
    </citation>
    <scope>NUCLEOTIDE SEQUENCE</scope>
    <source>
        <strain evidence="2">BT664</strain>
    </source>
</reference>
<dbReference type="InterPro" id="IPR046109">
    <property type="entry name" value="DUF6046"/>
</dbReference>
<organism evidence="2 3">
    <name type="scientific">Hymenobacter montanus</name>
    <dbReference type="NCBI Taxonomy" id="2771359"/>
    <lineage>
        <taxon>Bacteria</taxon>
        <taxon>Pseudomonadati</taxon>
        <taxon>Bacteroidota</taxon>
        <taxon>Cytophagia</taxon>
        <taxon>Cytophagales</taxon>
        <taxon>Hymenobacteraceae</taxon>
        <taxon>Hymenobacter</taxon>
    </lineage>
</organism>
<protein>
    <recommendedName>
        <fullName evidence="1">DUF6046 domain-containing protein</fullName>
    </recommendedName>
</protein>
<sequence>MSEVKTTPAAPHTAATFQLGALLTRLPYGGIEPFEKARQAAEFKAPTASDLGTPRFFAMQLDEVMLPNEPLITVSGSKHMVETVIAGGDFTVIEMIGADNYAIKIQGYAVREGNRSQAVANSLVPEDYPEEWLRKLIMLFRRNRHLKVQCQLLTYFNITALVIKTIEFPAIEGASDYFAYQITAVSDESSLAKLIRKK</sequence>
<accession>A0A927BF31</accession>
<name>A0A927BF31_9BACT</name>